<accession>A0A9Q1H2I2</accession>
<evidence type="ECO:0000259" key="1">
    <source>
        <dbReference type="Pfam" id="PF03372"/>
    </source>
</evidence>
<organism evidence="2 3">
    <name type="scientific">Holothuria leucospilota</name>
    <name type="common">Black long sea cucumber</name>
    <name type="synonym">Mertensiothuria leucospilota</name>
    <dbReference type="NCBI Taxonomy" id="206669"/>
    <lineage>
        <taxon>Eukaryota</taxon>
        <taxon>Metazoa</taxon>
        <taxon>Echinodermata</taxon>
        <taxon>Eleutherozoa</taxon>
        <taxon>Echinozoa</taxon>
        <taxon>Holothuroidea</taxon>
        <taxon>Aspidochirotacea</taxon>
        <taxon>Aspidochirotida</taxon>
        <taxon>Holothuriidae</taxon>
        <taxon>Holothuria</taxon>
    </lineage>
</organism>
<keyword evidence="3" id="KW-1185">Reference proteome</keyword>
<dbReference type="InterPro" id="IPR036691">
    <property type="entry name" value="Endo/exonu/phosph_ase_sf"/>
</dbReference>
<dbReference type="SUPFAM" id="SSF56219">
    <property type="entry name" value="DNase I-like"/>
    <property type="match status" value="1"/>
</dbReference>
<feature type="domain" description="Endonuclease/exonuclease/phosphatase" evidence="1">
    <location>
        <begin position="12"/>
        <end position="137"/>
    </location>
</feature>
<evidence type="ECO:0000313" key="3">
    <source>
        <dbReference type="Proteomes" id="UP001152320"/>
    </source>
</evidence>
<dbReference type="PANTHER" id="PTHR33776:SF4">
    <property type="entry name" value="ENDONUCLEASE_EXONUCLEASE_PHOSPHATASE DOMAIN-CONTAINING PROTEIN"/>
    <property type="match status" value="1"/>
</dbReference>
<sequence>MLDSLGDFSFSFIAISETWFNTTTFHDLYNIDGYNFIHNDRIDRRGGGVALYIKSNIKYVIRDDLSRHLTNDAETVFIEIQNGNKGNVIIGVIYRPPDNQMASFNNSLCSCLHVICNEHKDCFLAGDFNIDLWNDVPCSNTQLFVDTLSSFFSPNYS</sequence>
<dbReference type="GO" id="GO:0003824">
    <property type="term" value="F:catalytic activity"/>
    <property type="evidence" value="ECO:0007669"/>
    <property type="project" value="InterPro"/>
</dbReference>
<dbReference type="OrthoDB" id="5953030at2759"/>
<gene>
    <name evidence="2" type="ORF">HOLleu_27688</name>
</gene>
<dbReference type="EMBL" id="JAIZAY010000013">
    <property type="protein sequence ID" value="KAJ8031079.1"/>
    <property type="molecule type" value="Genomic_DNA"/>
</dbReference>
<comment type="caution">
    <text evidence="2">The sequence shown here is derived from an EMBL/GenBank/DDBJ whole genome shotgun (WGS) entry which is preliminary data.</text>
</comment>
<dbReference type="Gene3D" id="3.60.10.10">
    <property type="entry name" value="Endonuclease/exonuclease/phosphatase"/>
    <property type="match status" value="1"/>
</dbReference>
<dbReference type="PANTHER" id="PTHR33776">
    <property type="entry name" value="ENDO/EXONUCLEASE/PHOSPHATASE DOMAIN-CONTAINING PROTEIN"/>
    <property type="match status" value="1"/>
</dbReference>
<name>A0A9Q1H2I2_HOLLE</name>
<dbReference type="Pfam" id="PF03372">
    <property type="entry name" value="Exo_endo_phos"/>
    <property type="match status" value="1"/>
</dbReference>
<reference evidence="2" key="1">
    <citation type="submission" date="2021-10" db="EMBL/GenBank/DDBJ databases">
        <title>Tropical sea cucumber genome reveals ecological adaptation and Cuvierian tubules defense mechanism.</title>
        <authorList>
            <person name="Chen T."/>
        </authorList>
    </citation>
    <scope>NUCLEOTIDE SEQUENCE</scope>
    <source>
        <strain evidence="2">Nanhai2018</strain>
        <tissue evidence="2">Muscle</tissue>
    </source>
</reference>
<proteinExistence type="predicted"/>
<protein>
    <recommendedName>
        <fullName evidence="1">Endonuclease/exonuclease/phosphatase domain-containing protein</fullName>
    </recommendedName>
</protein>
<evidence type="ECO:0000313" key="2">
    <source>
        <dbReference type="EMBL" id="KAJ8031079.1"/>
    </source>
</evidence>
<dbReference type="AlphaFoldDB" id="A0A9Q1H2I2"/>
<dbReference type="InterPro" id="IPR005135">
    <property type="entry name" value="Endo/exonuclease/phosphatase"/>
</dbReference>
<dbReference type="Proteomes" id="UP001152320">
    <property type="component" value="Chromosome 13"/>
</dbReference>